<comment type="caution">
    <text evidence="9">The sequence shown here is derived from an EMBL/GenBank/DDBJ whole genome shotgun (WGS) entry which is preliminary data.</text>
</comment>
<comment type="similarity">
    <text evidence="2 7">Belongs to the low molecular weight phosphotyrosine protein phosphatase family.</text>
</comment>
<evidence type="ECO:0000313" key="9">
    <source>
        <dbReference type="EMBL" id="PNF41842.1"/>
    </source>
</evidence>
<dbReference type="InterPro" id="IPR017867">
    <property type="entry name" value="Tyr_phospatase_low_mol_wt"/>
</dbReference>
<dbReference type="Proteomes" id="UP000235965">
    <property type="component" value="Unassembled WGS sequence"/>
</dbReference>
<dbReference type="STRING" id="105785.A0A2J7RLY4"/>
<dbReference type="FunCoup" id="A0A2J7RLY4">
    <property type="interactions" value="1837"/>
</dbReference>
<evidence type="ECO:0000256" key="4">
    <source>
        <dbReference type="ARBA" id="ARBA00022801"/>
    </source>
</evidence>
<proteinExistence type="inferred from homology"/>
<dbReference type="Gene3D" id="3.40.50.2300">
    <property type="match status" value="1"/>
</dbReference>
<dbReference type="EC" id="3.1.3.48" evidence="7"/>
<dbReference type="InterPro" id="IPR023485">
    <property type="entry name" value="Ptyr_pPase"/>
</dbReference>
<dbReference type="SMART" id="SM00226">
    <property type="entry name" value="LMWPc"/>
    <property type="match status" value="1"/>
</dbReference>
<dbReference type="FunFam" id="3.40.50.2300:FF:000105">
    <property type="entry name" value="Low molecular weight phosphotyrosine protein"/>
    <property type="match status" value="1"/>
</dbReference>
<dbReference type="EMBL" id="NEVH01002587">
    <property type="protein sequence ID" value="PNF41842.1"/>
    <property type="molecule type" value="Genomic_DNA"/>
</dbReference>
<protein>
    <recommendedName>
        <fullName evidence="7">Low molecular weight phosphotyrosine protein phosphatase</fullName>
        <shortName evidence="7">LMW-PTP</shortName>
        <shortName evidence="7">LMW-PTPase</shortName>
        <ecNumber evidence="7">3.1.3.2</ecNumber>
        <ecNumber evidence="7">3.1.3.48</ecNumber>
    </recommendedName>
    <alternativeName>
        <fullName evidence="7">Low molecular weight cytosolic acid phosphatase</fullName>
    </alternativeName>
</protein>
<dbReference type="PANTHER" id="PTHR11717">
    <property type="entry name" value="LOW MOLECULAR WEIGHT PROTEIN TYROSINE PHOSPHATASE"/>
    <property type="match status" value="1"/>
</dbReference>
<dbReference type="InterPro" id="IPR036196">
    <property type="entry name" value="Ptyr_pPase_sf"/>
</dbReference>
<evidence type="ECO:0000256" key="1">
    <source>
        <dbReference type="ARBA" id="ARBA00004496"/>
    </source>
</evidence>
<gene>
    <name evidence="9" type="primary">ACP1</name>
    <name evidence="9" type="ORF">B7P43_G16043</name>
</gene>
<dbReference type="InterPro" id="IPR050438">
    <property type="entry name" value="LMW_PTPase"/>
</dbReference>
<dbReference type="SUPFAM" id="SSF52788">
    <property type="entry name" value="Phosphotyrosine protein phosphatases I"/>
    <property type="match status" value="1"/>
</dbReference>
<dbReference type="PRINTS" id="PR00720">
    <property type="entry name" value="MAMMALPTPASE"/>
</dbReference>
<dbReference type="AlphaFoldDB" id="A0A2J7RLY4"/>
<dbReference type="InParanoid" id="A0A2J7RLY4"/>
<dbReference type="CDD" id="cd16343">
    <property type="entry name" value="LMWPTP"/>
    <property type="match status" value="1"/>
</dbReference>
<name>A0A2J7RLY4_9NEOP</name>
<feature type="active site" description="Proton donor" evidence="6">
    <location>
        <position position="127"/>
    </location>
</feature>
<dbReference type="EC" id="3.1.3.2" evidence="7"/>
<organism evidence="9 10">
    <name type="scientific">Cryptotermes secundus</name>
    <dbReference type="NCBI Taxonomy" id="105785"/>
    <lineage>
        <taxon>Eukaryota</taxon>
        <taxon>Metazoa</taxon>
        <taxon>Ecdysozoa</taxon>
        <taxon>Arthropoda</taxon>
        <taxon>Hexapoda</taxon>
        <taxon>Insecta</taxon>
        <taxon>Pterygota</taxon>
        <taxon>Neoptera</taxon>
        <taxon>Polyneoptera</taxon>
        <taxon>Dictyoptera</taxon>
        <taxon>Blattodea</taxon>
        <taxon>Blattoidea</taxon>
        <taxon>Termitoidae</taxon>
        <taxon>Kalotermitidae</taxon>
        <taxon>Cryptotermitinae</taxon>
        <taxon>Cryptotermes</taxon>
    </lineage>
</organism>
<keyword evidence="10" id="KW-1185">Reference proteome</keyword>
<dbReference type="InterPro" id="IPR002115">
    <property type="entry name" value="Tyr_Pase_low_mol_wt_mml"/>
</dbReference>
<dbReference type="GO" id="GO:0005737">
    <property type="term" value="C:cytoplasm"/>
    <property type="evidence" value="ECO:0007669"/>
    <property type="project" value="UniProtKB-SubCell"/>
</dbReference>
<comment type="subcellular location">
    <subcellularLocation>
        <location evidence="1 7">Cytoplasm</location>
    </subcellularLocation>
</comment>
<dbReference type="Pfam" id="PF01451">
    <property type="entry name" value="LMWPc"/>
    <property type="match status" value="1"/>
</dbReference>
<dbReference type="OrthoDB" id="3388at2759"/>
<reference evidence="9 10" key="1">
    <citation type="submission" date="2017-12" db="EMBL/GenBank/DDBJ databases">
        <title>Hemimetabolous genomes reveal molecular basis of termite eusociality.</title>
        <authorList>
            <person name="Harrison M.C."/>
            <person name="Jongepier E."/>
            <person name="Robertson H.M."/>
            <person name="Arning N."/>
            <person name="Bitard-Feildel T."/>
            <person name="Chao H."/>
            <person name="Childers C.P."/>
            <person name="Dinh H."/>
            <person name="Doddapaneni H."/>
            <person name="Dugan S."/>
            <person name="Gowin J."/>
            <person name="Greiner C."/>
            <person name="Han Y."/>
            <person name="Hu H."/>
            <person name="Hughes D.S.T."/>
            <person name="Huylmans A.-K."/>
            <person name="Kemena C."/>
            <person name="Kremer L.P.M."/>
            <person name="Lee S.L."/>
            <person name="Lopez-Ezquerra A."/>
            <person name="Mallet L."/>
            <person name="Monroy-Kuhn J.M."/>
            <person name="Moser A."/>
            <person name="Murali S.C."/>
            <person name="Muzny D.M."/>
            <person name="Otani S."/>
            <person name="Piulachs M.-D."/>
            <person name="Poelchau M."/>
            <person name="Qu J."/>
            <person name="Schaub F."/>
            <person name="Wada-Katsumata A."/>
            <person name="Worley K.C."/>
            <person name="Xie Q."/>
            <person name="Ylla G."/>
            <person name="Poulsen M."/>
            <person name="Gibbs R.A."/>
            <person name="Schal C."/>
            <person name="Richards S."/>
            <person name="Belles X."/>
            <person name="Korb J."/>
            <person name="Bornberg-Bauer E."/>
        </authorList>
    </citation>
    <scope>NUCLEOTIDE SEQUENCE [LARGE SCALE GENOMIC DNA]</scope>
    <source>
        <tissue evidence="9">Whole body</tissue>
    </source>
</reference>
<accession>A0A2J7RLY4</accession>
<feature type="domain" description="Phosphotyrosine protein phosphatase I" evidence="8">
    <location>
        <begin position="6"/>
        <end position="154"/>
    </location>
</feature>
<feature type="active site" evidence="6">
    <location>
        <position position="18"/>
    </location>
</feature>
<sequence>MSNSKKAALFICLGNICRSPIAEAVFKHLLDEKGKLDEWEVDSAALGSWHVGGRPDRRADKILKNHGIDYSHKVRQITKDDFKKFDFIFGMDESNMRDLNKQKPTGSKAQLILLGSYDPEGERIIRDPYYDDDDAGFEKCYQQCVRSCRAFLDTHQ</sequence>
<evidence type="ECO:0000256" key="5">
    <source>
        <dbReference type="ARBA" id="ARBA00022912"/>
    </source>
</evidence>
<dbReference type="GO" id="GO:0004726">
    <property type="term" value="F:non-membrane spanning protein tyrosine phosphatase activity"/>
    <property type="evidence" value="ECO:0007669"/>
    <property type="project" value="InterPro"/>
</dbReference>
<evidence type="ECO:0000256" key="7">
    <source>
        <dbReference type="RuleBase" id="RU368115"/>
    </source>
</evidence>
<comment type="function">
    <text evidence="7">Acts on tyrosine phosphorylated proteins, low-MW aryl phosphates and natural and synthetic acyl phosphates.</text>
</comment>
<evidence type="ECO:0000256" key="2">
    <source>
        <dbReference type="ARBA" id="ARBA00011063"/>
    </source>
</evidence>
<evidence type="ECO:0000256" key="3">
    <source>
        <dbReference type="ARBA" id="ARBA00022490"/>
    </source>
</evidence>
<evidence type="ECO:0000259" key="8">
    <source>
        <dbReference type="SMART" id="SM00226"/>
    </source>
</evidence>
<comment type="catalytic activity">
    <reaction evidence="7">
        <text>a phosphate monoester + H2O = an alcohol + phosphate</text>
        <dbReference type="Rhea" id="RHEA:15017"/>
        <dbReference type="ChEBI" id="CHEBI:15377"/>
        <dbReference type="ChEBI" id="CHEBI:30879"/>
        <dbReference type="ChEBI" id="CHEBI:43474"/>
        <dbReference type="ChEBI" id="CHEBI:67140"/>
        <dbReference type="EC" id="3.1.3.2"/>
    </reaction>
</comment>
<keyword evidence="4 7" id="KW-0378">Hydrolase</keyword>
<evidence type="ECO:0000313" key="10">
    <source>
        <dbReference type="Proteomes" id="UP000235965"/>
    </source>
</evidence>
<dbReference type="PRINTS" id="PR00719">
    <property type="entry name" value="LMWPTPASE"/>
</dbReference>
<keyword evidence="5 7" id="KW-0904">Protein phosphatase</keyword>
<dbReference type="GO" id="GO:0003993">
    <property type="term" value="F:acid phosphatase activity"/>
    <property type="evidence" value="ECO:0007669"/>
    <property type="project" value="UniProtKB-UniRule"/>
</dbReference>
<comment type="catalytic activity">
    <reaction evidence="7">
        <text>O-phospho-L-tyrosyl-[protein] + H2O = L-tyrosyl-[protein] + phosphate</text>
        <dbReference type="Rhea" id="RHEA:10684"/>
        <dbReference type="Rhea" id="RHEA-COMP:10136"/>
        <dbReference type="Rhea" id="RHEA-COMP:20101"/>
        <dbReference type="ChEBI" id="CHEBI:15377"/>
        <dbReference type="ChEBI" id="CHEBI:43474"/>
        <dbReference type="ChEBI" id="CHEBI:46858"/>
        <dbReference type="ChEBI" id="CHEBI:61978"/>
        <dbReference type="EC" id="3.1.3.48"/>
    </reaction>
</comment>
<evidence type="ECO:0000256" key="6">
    <source>
        <dbReference type="PIRSR" id="PIRSR617867-1"/>
    </source>
</evidence>
<keyword evidence="3 7" id="KW-0963">Cytoplasm</keyword>
<feature type="active site" description="Nucleophile" evidence="6">
    <location>
        <position position="12"/>
    </location>
</feature>
<dbReference type="PANTHER" id="PTHR11717:SF7">
    <property type="entry name" value="LOW MOLECULAR WEIGHT PHOSPHOTYROSINE PROTEIN PHOSPHATASE"/>
    <property type="match status" value="1"/>
</dbReference>